<reference evidence="1 2" key="1">
    <citation type="submission" date="2016-10" db="EMBL/GenBank/DDBJ databases">
        <authorList>
            <person name="de Groot N.N."/>
        </authorList>
    </citation>
    <scope>NUCLEOTIDE SEQUENCE [LARGE SCALE GENOMIC DNA]</scope>
    <source>
        <strain evidence="1">MBHS1</strain>
    </source>
</reference>
<dbReference type="EMBL" id="FMSV02000551">
    <property type="protein sequence ID" value="SEH08497.1"/>
    <property type="molecule type" value="Genomic_DNA"/>
</dbReference>
<organism evidence="1 2">
    <name type="scientific">Candidatus Venteria ishoeyi</name>
    <dbReference type="NCBI Taxonomy" id="1899563"/>
    <lineage>
        <taxon>Bacteria</taxon>
        <taxon>Pseudomonadati</taxon>
        <taxon>Pseudomonadota</taxon>
        <taxon>Gammaproteobacteria</taxon>
        <taxon>Thiotrichales</taxon>
        <taxon>Thiotrichaceae</taxon>
        <taxon>Venteria</taxon>
    </lineage>
</organism>
<evidence type="ECO:0000313" key="1">
    <source>
        <dbReference type="EMBL" id="SEH08497.1"/>
    </source>
</evidence>
<sequence>MPPFLTQSWAIKSNDEMSRHIKLKLLNGDNHSRVRGMQSLTIKTDKKYASKQIHVKLIVNDIIKEIQGSELFSEGIGTYRWVFGSFLELDIFDQAGNEIKQFKLEQNTKDYVKSYPINHKTKLDNKTRQFYYLISTFNAIQEIKNNVK</sequence>
<gene>
    <name evidence="1" type="ORF">MBHS_04389</name>
</gene>
<dbReference type="AlphaFoldDB" id="A0A1H6FEQ2"/>
<protein>
    <submittedName>
        <fullName evidence="1">Uncharacterized protein</fullName>
    </submittedName>
</protein>
<proteinExistence type="predicted"/>
<name>A0A1H6FEQ2_9GAMM</name>
<accession>A0A1H6FEQ2</accession>
<dbReference type="Proteomes" id="UP000236724">
    <property type="component" value="Unassembled WGS sequence"/>
</dbReference>
<evidence type="ECO:0000313" key="2">
    <source>
        <dbReference type="Proteomes" id="UP000236724"/>
    </source>
</evidence>
<keyword evidence="2" id="KW-1185">Reference proteome</keyword>